<dbReference type="GO" id="GO:0000166">
    <property type="term" value="F:nucleotide binding"/>
    <property type="evidence" value="ECO:0007669"/>
    <property type="project" value="InterPro"/>
</dbReference>
<dbReference type="Pfam" id="PF00136">
    <property type="entry name" value="DNA_pol_B"/>
    <property type="match status" value="1"/>
</dbReference>
<dbReference type="EC" id="2.7.7.7" evidence="12"/>
<dbReference type="EMBL" id="JADGKB010000002">
    <property type="protein sequence ID" value="KAJ3262315.1"/>
    <property type="molecule type" value="Genomic_DNA"/>
</dbReference>
<dbReference type="InterPro" id="IPR006133">
    <property type="entry name" value="DNA-dir_DNA_pol_B_exonuc"/>
</dbReference>
<keyword evidence="5 12" id="KW-0235">DNA replication</keyword>
<evidence type="ECO:0000256" key="12">
    <source>
        <dbReference type="RuleBase" id="RU000442"/>
    </source>
</evidence>
<dbReference type="InterPro" id="IPR042087">
    <property type="entry name" value="DNA_pol_B_thumb"/>
</dbReference>
<dbReference type="NCBIfam" id="TIGR00592">
    <property type="entry name" value="pol2"/>
    <property type="match status" value="1"/>
</dbReference>
<evidence type="ECO:0000256" key="9">
    <source>
        <dbReference type="ARBA" id="ARBA00022932"/>
    </source>
</evidence>
<dbReference type="InterPro" id="IPR006172">
    <property type="entry name" value="DNA-dir_DNA_pol_B"/>
</dbReference>
<feature type="region of interest" description="Disordered" evidence="13">
    <location>
        <begin position="65"/>
        <end position="87"/>
    </location>
</feature>
<feature type="domain" description="DNA polymerase alpha catalytic subunit N-terminal" evidence="17">
    <location>
        <begin position="13"/>
        <end position="76"/>
    </location>
</feature>
<evidence type="ECO:0000259" key="16">
    <source>
        <dbReference type="Pfam" id="PF08996"/>
    </source>
</evidence>
<dbReference type="CDD" id="cd05776">
    <property type="entry name" value="DNA_polB_alpha_exo"/>
    <property type="match status" value="1"/>
</dbReference>
<organism evidence="18 19">
    <name type="scientific">Boothiomyces macroporosus</name>
    <dbReference type="NCBI Taxonomy" id="261099"/>
    <lineage>
        <taxon>Eukaryota</taxon>
        <taxon>Fungi</taxon>
        <taxon>Fungi incertae sedis</taxon>
        <taxon>Chytridiomycota</taxon>
        <taxon>Chytridiomycota incertae sedis</taxon>
        <taxon>Chytridiomycetes</taxon>
        <taxon>Rhizophydiales</taxon>
        <taxon>Terramycetaceae</taxon>
        <taxon>Boothiomyces</taxon>
    </lineage>
</organism>
<keyword evidence="4 12" id="KW-0548">Nucleotidyltransferase</keyword>
<dbReference type="Gene3D" id="3.90.1600.10">
    <property type="entry name" value="Palm domain of DNA polymerase"/>
    <property type="match status" value="1"/>
</dbReference>
<evidence type="ECO:0000256" key="10">
    <source>
        <dbReference type="ARBA" id="ARBA00023125"/>
    </source>
</evidence>
<dbReference type="InterPro" id="IPR038256">
    <property type="entry name" value="Pol_alpha_znc_sf"/>
</dbReference>
<accession>A0AAD5UNT1</accession>
<dbReference type="InterPro" id="IPR012337">
    <property type="entry name" value="RNaseH-like_sf"/>
</dbReference>
<dbReference type="GO" id="GO:0033554">
    <property type="term" value="P:cellular response to stress"/>
    <property type="evidence" value="ECO:0007669"/>
    <property type="project" value="UniProtKB-ARBA"/>
</dbReference>
<comment type="similarity">
    <text evidence="2 12">Belongs to the DNA polymerase type-B family.</text>
</comment>
<dbReference type="CDD" id="cd05532">
    <property type="entry name" value="POLBc_alpha"/>
    <property type="match status" value="1"/>
</dbReference>
<dbReference type="Gene3D" id="2.40.50.730">
    <property type="match status" value="1"/>
</dbReference>
<comment type="caution">
    <text evidence="18">The sequence shown here is derived from an EMBL/GenBank/DDBJ whole genome shotgun (WGS) entry which is preliminary data.</text>
</comment>
<dbReference type="Gene3D" id="6.10.10.100">
    <property type="match status" value="1"/>
</dbReference>
<evidence type="ECO:0000259" key="17">
    <source>
        <dbReference type="Pfam" id="PF12254"/>
    </source>
</evidence>
<dbReference type="Gene3D" id="3.30.70.2820">
    <property type="match status" value="1"/>
</dbReference>
<keyword evidence="3 12" id="KW-0808">Transferase</keyword>
<dbReference type="Pfam" id="PF12254">
    <property type="entry name" value="DNA_pol_alpha_N"/>
    <property type="match status" value="1"/>
</dbReference>
<dbReference type="GO" id="GO:0003697">
    <property type="term" value="F:single-stranded DNA binding"/>
    <property type="evidence" value="ECO:0007669"/>
    <property type="project" value="TreeGrafter"/>
</dbReference>
<dbReference type="GO" id="GO:0003887">
    <property type="term" value="F:DNA-directed DNA polymerase activity"/>
    <property type="evidence" value="ECO:0007669"/>
    <property type="project" value="UniProtKB-KW"/>
</dbReference>
<keyword evidence="9 12" id="KW-0239">DNA-directed DNA polymerase</keyword>
<comment type="subcellular location">
    <subcellularLocation>
        <location evidence="1">Nucleus</location>
    </subcellularLocation>
</comment>
<dbReference type="SMART" id="SM00486">
    <property type="entry name" value="POLBc"/>
    <property type="match status" value="1"/>
</dbReference>
<feature type="domain" description="Zinc finger DNA-directed DNA polymerase family B alpha" evidence="16">
    <location>
        <begin position="1191"/>
        <end position="1372"/>
    </location>
</feature>
<dbReference type="PANTHER" id="PTHR45861:SF1">
    <property type="entry name" value="DNA POLYMERASE ALPHA CATALYTIC SUBUNIT"/>
    <property type="match status" value="1"/>
</dbReference>
<dbReference type="Gene3D" id="1.10.287.690">
    <property type="entry name" value="Helix hairpin bin"/>
    <property type="match status" value="1"/>
</dbReference>
<dbReference type="PRINTS" id="PR00106">
    <property type="entry name" value="DNAPOLB"/>
</dbReference>
<dbReference type="InterPro" id="IPR045846">
    <property type="entry name" value="POLBc_alpha"/>
</dbReference>
<dbReference type="GO" id="GO:0003682">
    <property type="term" value="F:chromatin binding"/>
    <property type="evidence" value="ECO:0007669"/>
    <property type="project" value="TreeGrafter"/>
</dbReference>
<dbReference type="InterPro" id="IPR006134">
    <property type="entry name" value="DNA-dir_DNA_pol_B_multi_dom"/>
</dbReference>
<proteinExistence type="inferred from homology"/>
<dbReference type="Proteomes" id="UP001210925">
    <property type="component" value="Unassembled WGS sequence"/>
</dbReference>
<keyword evidence="11" id="KW-0539">Nucleus</keyword>
<evidence type="ECO:0000256" key="13">
    <source>
        <dbReference type="SAM" id="MobiDB-lite"/>
    </source>
</evidence>
<dbReference type="GO" id="GO:0003688">
    <property type="term" value="F:DNA replication origin binding"/>
    <property type="evidence" value="ECO:0007669"/>
    <property type="project" value="TreeGrafter"/>
</dbReference>
<evidence type="ECO:0000256" key="1">
    <source>
        <dbReference type="ARBA" id="ARBA00004123"/>
    </source>
</evidence>
<reference evidence="18" key="1">
    <citation type="submission" date="2020-05" db="EMBL/GenBank/DDBJ databases">
        <title>Phylogenomic resolution of chytrid fungi.</title>
        <authorList>
            <person name="Stajich J.E."/>
            <person name="Amses K."/>
            <person name="Simmons R."/>
            <person name="Seto K."/>
            <person name="Myers J."/>
            <person name="Bonds A."/>
            <person name="Quandt C.A."/>
            <person name="Barry K."/>
            <person name="Liu P."/>
            <person name="Grigoriev I."/>
            <person name="Longcore J.E."/>
            <person name="James T.Y."/>
        </authorList>
    </citation>
    <scope>NUCLEOTIDE SEQUENCE</scope>
    <source>
        <strain evidence="18">PLAUS21</strain>
    </source>
</reference>
<dbReference type="Gene3D" id="1.10.3200.20">
    <property type="entry name" value="DNA Polymerase alpha, zinc finger"/>
    <property type="match status" value="1"/>
</dbReference>
<dbReference type="GO" id="GO:0008270">
    <property type="term" value="F:zinc ion binding"/>
    <property type="evidence" value="ECO:0007669"/>
    <property type="project" value="UniProtKB-KW"/>
</dbReference>
<dbReference type="Pfam" id="PF08996">
    <property type="entry name" value="zf-DNA_Pol"/>
    <property type="match status" value="1"/>
</dbReference>
<gene>
    <name evidence="18" type="primary">POL1</name>
    <name evidence="18" type="ORF">HK103_002729</name>
</gene>
<dbReference type="PANTHER" id="PTHR45861">
    <property type="entry name" value="DNA POLYMERASE ALPHA CATALYTIC SUBUNIT"/>
    <property type="match status" value="1"/>
</dbReference>
<dbReference type="SUPFAM" id="SSF56672">
    <property type="entry name" value="DNA/RNA polymerases"/>
    <property type="match status" value="1"/>
</dbReference>
<evidence type="ECO:0000256" key="5">
    <source>
        <dbReference type="ARBA" id="ARBA00022705"/>
    </source>
</evidence>
<feature type="domain" description="DNA-directed DNA polymerase family B exonuclease" evidence="15">
    <location>
        <begin position="409"/>
        <end position="653"/>
    </location>
</feature>
<keyword evidence="10 12" id="KW-0238">DNA-binding</keyword>
<dbReference type="FunFam" id="1.10.287.690:FF:000003">
    <property type="entry name" value="DNA polymerase"/>
    <property type="match status" value="1"/>
</dbReference>
<dbReference type="Gene3D" id="3.30.420.10">
    <property type="entry name" value="Ribonuclease H-like superfamily/Ribonuclease H"/>
    <property type="match status" value="1"/>
</dbReference>
<keyword evidence="6" id="KW-0479">Metal-binding</keyword>
<evidence type="ECO:0000259" key="15">
    <source>
        <dbReference type="Pfam" id="PF03104"/>
    </source>
</evidence>
<dbReference type="PROSITE" id="PS00116">
    <property type="entry name" value="DNA_POLYMERASE_B"/>
    <property type="match status" value="1"/>
</dbReference>
<evidence type="ECO:0000259" key="14">
    <source>
        <dbReference type="Pfam" id="PF00136"/>
    </source>
</evidence>
<dbReference type="Gene3D" id="1.10.132.60">
    <property type="entry name" value="DNA polymerase family B, C-terminal domain"/>
    <property type="match status" value="1"/>
</dbReference>
<sequence length="1374" mass="157381">MSSRNKTVKPDFSKLRALRENKETNLHHYKIEEKAPIYDEVTEEEYNAIAKRAILEDDFVVDDNGEGYGRGIEDWDAPQSDSDSDLEQEQITRKRKKKKDGGIITALINNQNKKVAQQKVVKEIVTSEKENEFLSSIFNDIESTTVKKKPVVAKPKVKHEVRKPIKYNTESLSFNNDEQVGNLDFMDMDDHIPVKMEVDDEKPPVYEPEVMKEERFIPQIEIRSVTSATATKAKKFLPKFEQKESELVITSKPTDTVKWKEIKSEINQEAIQEVGDVDFHENIYMFWIDAFEKDGIVYLFGKVQSNGIFVSCCVQVQNIERNLFILPRKFQLDDHRNETDYPVTLQDVYKEFDEVRKSYGISEFASKMVTRKYAFELPGIPAESDYLKVLYSFSEKPLDSSISGKTFSKIFGAKTNALELLLLKRKIMGPCWLKIQNAELSTLHFSWCKLELILKNPKNILNVSNDENAPKISPPMVVMSLNLRTIMNTHKNVNEIVAVSALTYTNVNCEGESQDLKGSQFSILRQTDVPWPDNFERMIKMEDVKTTLVPNERALLSLLIANIQRVDPDILVGHNFIDFDLDVLLQRMKVYNIPNWSRIGRLKRSVWPKLQVGAGGTGDSSFAERQIAAGRILCDTYRAAKDLVNSKSYSLSHLSATQLKIERPDIEYDKIAGYFWDSSKLLEMVKHSQFDTWLATQLLFKLQFLPLTKQLTNLAGNLWSRTMSGARAERNEYLLLHQFHEKKYICPDKEFIEKQVSIQLNEDGEEVKTAGKRKAAYSGGLVLEPKKGLYDKYVLLLDFNSLYPSIIQEYNLCFTTVERVYDQGGDHMPEIPGECEKGILPKLLATLVERRRAVKGLMKDPKITPQEYAQYDIRQKALKLTANSMYGCLGFVHSRFYAKPIAMLITYKGREILQNTVTLAESLNMEVIYGDTDSIMINTNSEDLKVVKKMGNDLKQAVNARYKLLEIEMDGMFKRLLLLKKKKYAAVVAEEKNGNITTSLETKGLDIVRRDWCELSHDVSKFALNQILASESREDAVEKIHEYLVKVGDQVRANLVPPEKYVINKGLTKKPEEYADKHAQPHVQVALRMKKNGGGVKVGDTIPYVICKGSESNVSQRAYHIDELLKEGSGLEIDTEWYLANQVHPPVSRLCAPIEGTDNARLAQCLGLDASKYHQISVNRAEDIDLFTLDSQLDDKERFKNVDKFFFSCVYCNEKSEFVGIVKGHGDGELESGFVCQNIGCQSQVPLEVLQTQLYLAIRYSIEKYLNQYNVCDDATCNAKTRANGVMGRKCIVSKCQGFLKMEYSDRDLYNQLQYFKKLFQSNHLYKLYPQSKEKIDLLVHQNENYTSVLQSAVEEYLDTNSRHWVDLNEIFSF</sequence>
<dbReference type="InterPro" id="IPR043502">
    <property type="entry name" value="DNA/RNA_pol_sf"/>
</dbReference>
<keyword evidence="8" id="KW-0862">Zinc</keyword>
<feature type="domain" description="DNA-directed DNA polymerase family B multifunctional" evidence="14">
    <location>
        <begin position="718"/>
        <end position="1154"/>
    </location>
</feature>
<name>A0AAD5UNT1_9FUNG</name>
<dbReference type="Pfam" id="PF03104">
    <property type="entry name" value="DNA_pol_B_exo1"/>
    <property type="match status" value="1"/>
</dbReference>
<dbReference type="FunFam" id="1.10.132.60:FF:000004">
    <property type="entry name" value="DNA polymerase"/>
    <property type="match status" value="1"/>
</dbReference>
<evidence type="ECO:0000256" key="3">
    <source>
        <dbReference type="ARBA" id="ARBA00022679"/>
    </source>
</evidence>
<dbReference type="FunFam" id="3.30.70.2820:FF:000001">
    <property type="entry name" value="DNA polymerase"/>
    <property type="match status" value="1"/>
</dbReference>
<dbReference type="GO" id="GO:0006272">
    <property type="term" value="P:leading strand elongation"/>
    <property type="evidence" value="ECO:0007669"/>
    <property type="project" value="TreeGrafter"/>
</dbReference>
<evidence type="ECO:0000256" key="4">
    <source>
        <dbReference type="ARBA" id="ARBA00022695"/>
    </source>
</evidence>
<evidence type="ECO:0000256" key="11">
    <source>
        <dbReference type="ARBA" id="ARBA00023242"/>
    </source>
</evidence>
<dbReference type="InterPro" id="IPR023211">
    <property type="entry name" value="DNA_pol_palm_dom_sf"/>
</dbReference>
<keyword evidence="19" id="KW-1185">Reference proteome</keyword>
<dbReference type="SUPFAM" id="SSF53098">
    <property type="entry name" value="Ribonuclease H-like"/>
    <property type="match status" value="1"/>
</dbReference>
<dbReference type="InterPro" id="IPR036397">
    <property type="entry name" value="RNaseH_sf"/>
</dbReference>
<dbReference type="GO" id="GO:0006273">
    <property type="term" value="P:lagging strand elongation"/>
    <property type="evidence" value="ECO:0007669"/>
    <property type="project" value="TreeGrafter"/>
</dbReference>
<dbReference type="InterPro" id="IPR017964">
    <property type="entry name" value="DNA-dir_DNA_pol_B_CS"/>
</dbReference>
<evidence type="ECO:0000256" key="8">
    <source>
        <dbReference type="ARBA" id="ARBA00022833"/>
    </source>
</evidence>
<comment type="catalytic activity">
    <reaction evidence="12">
        <text>DNA(n) + a 2'-deoxyribonucleoside 5'-triphosphate = DNA(n+1) + diphosphate</text>
        <dbReference type="Rhea" id="RHEA:22508"/>
        <dbReference type="Rhea" id="RHEA-COMP:17339"/>
        <dbReference type="Rhea" id="RHEA-COMP:17340"/>
        <dbReference type="ChEBI" id="CHEBI:33019"/>
        <dbReference type="ChEBI" id="CHEBI:61560"/>
        <dbReference type="ChEBI" id="CHEBI:173112"/>
        <dbReference type="EC" id="2.7.7.7"/>
    </reaction>
</comment>
<dbReference type="GO" id="GO:1902975">
    <property type="term" value="P:mitotic DNA replication initiation"/>
    <property type="evidence" value="ECO:0007669"/>
    <property type="project" value="InterPro"/>
</dbReference>
<keyword evidence="7" id="KW-0863">Zinc-finger</keyword>
<dbReference type="InterPro" id="IPR024647">
    <property type="entry name" value="DNA_pol_a_cat_su_N"/>
</dbReference>
<dbReference type="GO" id="GO:0005658">
    <property type="term" value="C:alpha DNA polymerase:primase complex"/>
    <property type="evidence" value="ECO:0007669"/>
    <property type="project" value="TreeGrafter"/>
</dbReference>
<evidence type="ECO:0000256" key="2">
    <source>
        <dbReference type="ARBA" id="ARBA00005755"/>
    </source>
</evidence>
<protein>
    <recommendedName>
        <fullName evidence="12">DNA polymerase</fullName>
        <ecNumber evidence="12">2.7.7.7</ecNumber>
    </recommendedName>
</protein>
<evidence type="ECO:0000256" key="6">
    <source>
        <dbReference type="ARBA" id="ARBA00022723"/>
    </source>
</evidence>
<dbReference type="InterPro" id="IPR015088">
    <property type="entry name" value="Znf_DNA-dir_DNA_pol_B_alpha"/>
</dbReference>
<evidence type="ECO:0000256" key="7">
    <source>
        <dbReference type="ARBA" id="ARBA00022771"/>
    </source>
</evidence>
<evidence type="ECO:0000313" key="19">
    <source>
        <dbReference type="Proteomes" id="UP001210925"/>
    </source>
</evidence>
<evidence type="ECO:0000313" key="18">
    <source>
        <dbReference type="EMBL" id="KAJ3262315.1"/>
    </source>
</evidence>